<dbReference type="EMBL" id="ANFO01001288">
    <property type="protein sequence ID" value="KGQ03068.1"/>
    <property type="molecule type" value="Genomic_DNA"/>
</dbReference>
<dbReference type="AlphaFoldDB" id="A0A0A2V6F2"/>
<dbReference type="Proteomes" id="UP000030106">
    <property type="component" value="Unassembled WGS sequence"/>
</dbReference>
<evidence type="ECO:0000256" key="1">
    <source>
        <dbReference type="SAM" id="MobiDB-lite"/>
    </source>
</evidence>
<dbReference type="HOGENOM" id="CLU_2385821_0_0_1"/>
<feature type="region of interest" description="Disordered" evidence="1">
    <location>
        <begin position="45"/>
        <end position="94"/>
    </location>
</feature>
<gene>
    <name evidence="2" type="ORF">BBAD15_g11699</name>
</gene>
<accession>A0A0A2V6F2</accession>
<name>A0A0A2V6F2_BEABA</name>
<sequence length="94" mass="10459">MPISEGTSAELATIIAQINVVVDELAEKERQLEAIRNLDPQVAKMLPSQGDSSRKIRNVADHPAVPGQDPLDMEEQMELGARQRELERKQQQNG</sequence>
<protein>
    <submittedName>
        <fullName evidence="2">Uncharacterized protein</fullName>
    </submittedName>
</protein>
<evidence type="ECO:0000313" key="3">
    <source>
        <dbReference type="Proteomes" id="UP000030106"/>
    </source>
</evidence>
<evidence type="ECO:0000313" key="2">
    <source>
        <dbReference type="EMBL" id="KGQ03068.1"/>
    </source>
</evidence>
<feature type="compositionally biased region" description="Basic and acidic residues" evidence="1">
    <location>
        <begin position="81"/>
        <end position="94"/>
    </location>
</feature>
<organism evidence="2 3">
    <name type="scientific">Beauveria bassiana D1-5</name>
    <dbReference type="NCBI Taxonomy" id="1245745"/>
    <lineage>
        <taxon>Eukaryota</taxon>
        <taxon>Fungi</taxon>
        <taxon>Dikarya</taxon>
        <taxon>Ascomycota</taxon>
        <taxon>Pezizomycotina</taxon>
        <taxon>Sordariomycetes</taxon>
        <taxon>Hypocreomycetidae</taxon>
        <taxon>Hypocreales</taxon>
        <taxon>Cordycipitaceae</taxon>
        <taxon>Beauveria</taxon>
    </lineage>
</organism>
<reference evidence="2 3" key="1">
    <citation type="submission" date="2012-10" db="EMBL/GenBank/DDBJ databases">
        <title>Genome sequencing and analysis of entomopathogenic fungi Beauveria bassiana D1-5.</title>
        <authorList>
            <person name="Li Q."/>
            <person name="Wang L."/>
            <person name="Zhang Z."/>
            <person name="Wang Q."/>
            <person name="Ren J."/>
            <person name="Wang M."/>
            <person name="Xu W."/>
            <person name="Wang J."/>
            <person name="Lu Y."/>
            <person name="Du Q."/>
            <person name="Sun Z."/>
        </authorList>
    </citation>
    <scope>NUCLEOTIDE SEQUENCE [LARGE SCALE GENOMIC DNA]</scope>
    <source>
        <strain evidence="2 3">D1-5</strain>
    </source>
</reference>
<comment type="caution">
    <text evidence="2">The sequence shown here is derived from an EMBL/GenBank/DDBJ whole genome shotgun (WGS) entry which is preliminary data.</text>
</comment>
<proteinExistence type="predicted"/>